<keyword evidence="6" id="KW-0732">Signal</keyword>
<feature type="compositionally biased region" description="Basic and acidic residues" evidence="4">
    <location>
        <begin position="674"/>
        <end position="688"/>
    </location>
</feature>
<keyword evidence="3" id="KW-0378">Hydrolase</keyword>
<dbReference type="Gene3D" id="2.40.10.10">
    <property type="entry name" value="Trypsin-like serine proteases"/>
    <property type="match status" value="2"/>
</dbReference>
<keyword evidence="5" id="KW-1133">Transmembrane helix</keyword>
<protein>
    <submittedName>
        <fullName evidence="7">Serine protease</fullName>
    </submittedName>
</protein>
<dbReference type="PANTHER" id="PTHR43343">
    <property type="entry name" value="PEPTIDASE S12"/>
    <property type="match status" value="1"/>
</dbReference>
<dbReference type="InterPro" id="IPR043504">
    <property type="entry name" value="Peptidase_S1_PA_chymotrypsin"/>
</dbReference>
<feature type="transmembrane region" description="Helical" evidence="5">
    <location>
        <begin position="593"/>
        <end position="615"/>
    </location>
</feature>
<evidence type="ECO:0000256" key="5">
    <source>
        <dbReference type="SAM" id="Phobius"/>
    </source>
</evidence>
<keyword evidence="5" id="KW-0812">Transmembrane</keyword>
<proteinExistence type="inferred from homology"/>
<evidence type="ECO:0000313" key="8">
    <source>
        <dbReference type="Proteomes" id="UP000324974"/>
    </source>
</evidence>
<accession>A0A5C1ABI3</accession>
<dbReference type="Pfam" id="PF13365">
    <property type="entry name" value="Trypsin_2"/>
    <property type="match status" value="1"/>
</dbReference>
<evidence type="ECO:0000313" key="7">
    <source>
        <dbReference type="EMBL" id="QEL16070.1"/>
    </source>
</evidence>
<dbReference type="EMBL" id="CP042425">
    <property type="protein sequence ID" value="QEL16070.1"/>
    <property type="molecule type" value="Genomic_DNA"/>
</dbReference>
<dbReference type="PRINTS" id="PR00834">
    <property type="entry name" value="PROTEASES2C"/>
</dbReference>
<feature type="chain" id="PRO_5022757831" evidence="6">
    <location>
        <begin position="21"/>
        <end position="705"/>
    </location>
</feature>
<gene>
    <name evidence="7" type="ORF">PX52LOC_03009</name>
</gene>
<dbReference type="RefSeq" id="WP_149110835.1">
    <property type="nucleotide sequence ID" value="NZ_CP042425.1"/>
</dbReference>
<keyword evidence="5" id="KW-0472">Membrane</keyword>
<keyword evidence="2 7" id="KW-0645">Protease</keyword>
<dbReference type="InterPro" id="IPR051201">
    <property type="entry name" value="Chloro_Bact_Ser_Proteases"/>
</dbReference>
<name>A0A5C1ABI3_9BACT</name>
<dbReference type="GO" id="GO:0004252">
    <property type="term" value="F:serine-type endopeptidase activity"/>
    <property type="evidence" value="ECO:0007669"/>
    <property type="project" value="InterPro"/>
</dbReference>
<reference evidence="8" key="1">
    <citation type="submission" date="2019-08" db="EMBL/GenBank/DDBJ databases">
        <title>Limnoglobus roseus gen. nov., sp. nov., a novel freshwater planctomycete with a giant genome from the family Gemmataceae.</title>
        <authorList>
            <person name="Kulichevskaya I.S."/>
            <person name="Naumoff D.G."/>
            <person name="Miroshnikov K."/>
            <person name="Ivanova A."/>
            <person name="Philippov D.A."/>
            <person name="Hakobyan A."/>
            <person name="Rijpstra I.C."/>
            <person name="Sinninghe Damste J.S."/>
            <person name="Liesack W."/>
            <person name="Dedysh S.N."/>
        </authorList>
    </citation>
    <scope>NUCLEOTIDE SEQUENCE [LARGE SCALE GENOMIC DNA]</scope>
    <source>
        <strain evidence="8">PX52</strain>
    </source>
</reference>
<feature type="region of interest" description="Disordered" evidence="4">
    <location>
        <begin position="527"/>
        <end position="573"/>
    </location>
</feature>
<evidence type="ECO:0000256" key="3">
    <source>
        <dbReference type="ARBA" id="ARBA00022801"/>
    </source>
</evidence>
<dbReference type="SUPFAM" id="SSF50494">
    <property type="entry name" value="Trypsin-like serine proteases"/>
    <property type="match status" value="1"/>
</dbReference>
<feature type="compositionally biased region" description="Basic residues" evidence="4">
    <location>
        <begin position="696"/>
        <end position="705"/>
    </location>
</feature>
<dbReference type="OrthoDB" id="292309at2"/>
<evidence type="ECO:0000256" key="6">
    <source>
        <dbReference type="SAM" id="SignalP"/>
    </source>
</evidence>
<dbReference type="GO" id="GO:0006508">
    <property type="term" value="P:proteolysis"/>
    <property type="evidence" value="ECO:0007669"/>
    <property type="project" value="UniProtKB-KW"/>
</dbReference>
<evidence type="ECO:0000256" key="2">
    <source>
        <dbReference type="ARBA" id="ARBA00022670"/>
    </source>
</evidence>
<evidence type="ECO:0000256" key="4">
    <source>
        <dbReference type="SAM" id="MobiDB-lite"/>
    </source>
</evidence>
<dbReference type="InterPro" id="IPR009003">
    <property type="entry name" value="Peptidase_S1_PA"/>
</dbReference>
<feature type="signal peptide" evidence="6">
    <location>
        <begin position="1"/>
        <end position="20"/>
    </location>
</feature>
<evidence type="ECO:0000256" key="1">
    <source>
        <dbReference type="ARBA" id="ARBA00010541"/>
    </source>
</evidence>
<dbReference type="PANTHER" id="PTHR43343:SF3">
    <property type="entry name" value="PROTEASE DO-LIKE 8, CHLOROPLASTIC"/>
    <property type="match status" value="1"/>
</dbReference>
<feature type="region of interest" description="Disordered" evidence="4">
    <location>
        <begin position="616"/>
        <end position="705"/>
    </location>
</feature>
<feature type="region of interest" description="Disordered" evidence="4">
    <location>
        <begin position="341"/>
        <end position="387"/>
    </location>
</feature>
<dbReference type="Proteomes" id="UP000324974">
    <property type="component" value="Chromosome"/>
</dbReference>
<keyword evidence="8" id="KW-1185">Reference proteome</keyword>
<organism evidence="7 8">
    <name type="scientific">Limnoglobus roseus</name>
    <dbReference type="NCBI Taxonomy" id="2598579"/>
    <lineage>
        <taxon>Bacteria</taxon>
        <taxon>Pseudomonadati</taxon>
        <taxon>Planctomycetota</taxon>
        <taxon>Planctomycetia</taxon>
        <taxon>Gemmatales</taxon>
        <taxon>Gemmataceae</taxon>
        <taxon>Limnoglobus</taxon>
    </lineage>
</organism>
<dbReference type="AlphaFoldDB" id="A0A5C1ABI3"/>
<dbReference type="InterPro" id="IPR001940">
    <property type="entry name" value="Peptidase_S1C"/>
</dbReference>
<feature type="compositionally biased region" description="Low complexity" evidence="4">
    <location>
        <begin position="552"/>
        <end position="565"/>
    </location>
</feature>
<comment type="similarity">
    <text evidence="1">Belongs to the peptidase S1C family.</text>
</comment>
<sequence length="705" mass="75222">MLRPLLTCWIVAILALPATAQQALPPDQLKKIKAATVFVKVSLGDLAGSGSGFVVQATKDYGLIVTNYHVIEPPTPRQGRMPPGFGRGGGGVAGGKPVIEVVFNSGAATTEWTVKGEVVYENKADDIALLKVKALKSIPEPLSLTGADRLPETSTVYVCGFPFGEALAAGDRNPEISIGTATVSSNRTDATGEVVSVQLNGALNPGNSGGPVVSPEGKLVGVAVKTVVGAGIGFAVPPAMVRKAVDDIHFALPTISWIEGNPKQVRLDYKAVDNGVRYENLTAWVAPSPNAFGTAGDVSKMPGAQNYPATVAPDAAFAVVFPVPAGSHFWLQFTWTNADGKTSRSKAQRMAGDSSRVATGDDPRPGGGVPRTGGREGPDPRAPQAGGFNTYEEMRRYREFQVNGTPTIGRSYQYSMMITSVSDEGPRANGEELKVKRLMVTDRLGRLIREVKLYVKPEFGDRIQKALTTDGRSKVAAKVTFMPVRFERYTTEAAVTAVTFFDESYERPGWSEKSDPADLGVKVEPRAEPIVADPPAARPNVEPRPDTPAPAPAAAVPNRNANPNPIENAARPAPNPNDLLAVAPAPAEGGSNIGLIAGFVVGVLVVLGLVGWGITGFRMPGGGKKSTSSKGKSKGPTRRTPVARRAADDDDERPSKRSRRDADDEDRPSRRSSRRDNDDDQPRSRKRDDDDDDRPRARRRSRDDD</sequence>
<dbReference type="KEGG" id="lrs:PX52LOC_03009"/>